<feature type="signal peptide" evidence="1">
    <location>
        <begin position="1"/>
        <end position="21"/>
    </location>
</feature>
<dbReference type="Gene3D" id="3.20.20.140">
    <property type="entry name" value="Metal-dependent hydrolases"/>
    <property type="match status" value="1"/>
</dbReference>
<feature type="domain" description="Amidohydrolase 3" evidence="2">
    <location>
        <begin position="70"/>
        <end position="572"/>
    </location>
</feature>
<dbReference type="InterPro" id="IPR011059">
    <property type="entry name" value="Metal-dep_hydrolase_composite"/>
</dbReference>
<dbReference type="InterPro" id="IPR013108">
    <property type="entry name" value="Amidohydro_3"/>
</dbReference>
<dbReference type="Gene3D" id="2.30.40.10">
    <property type="entry name" value="Urease, subunit C, domain 1"/>
    <property type="match status" value="1"/>
</dbReference>
<dbReference type="CDD" id="cd01300">
    <property type="entry name" value="YtcJ_like"/>
    <property type="match status" value="1"/>
</dbReference>
<sequence>MIKRLLAGAAMAVAFASPALAKEQVDLILHHARVLTVDRDFTVKTAVAVKGERIVATGGEDLLEQFDAAKVVDLGGRTVMPGFIDAHLHPFPVAPSDIPVAQAKSVAEVQAMLREKAKLLGPGKWITGYGWQESNLAENRNLTRADLDVAAPNNPVMLTRAGSHSSVSNSMALKIAGIDRNTPDPKSGLIEHDASGEPNGIIRERFDLVKKFIPQPTWAEMKMPYVAWLKSILALGITSFWDASGTIDDEPVGQGGVKPTKNGDLFGGPNMTFRRAREIYAEYGADLPRVTMYISYPGAERLKAFPHTSGYGDNRVRLGAIGESAVDGGFTGPTAWLLADYKGQPGFRGKGRFTDAELQDMVDTANRLGWQLGLHCIGDAAIVQTIDAYAKSLDAIPDPNHKMEDRRWFTDHFTIMPPDETMAKMASHSIWIAQQPNFLYNLEDRYMQVLDDWRLAHNNPVHTPAHKFGIFTAFSSDNLPVGPLVGLYAAITRRGPSGAVHGAEEAVSRAEAIRMYTANGAFLSREEAEKGTLEPGKLADMIVLPFDPLTAPEDVFLNGKVDMTFVGGKLVYSR</sequence>
<dbReference type="SUPFAM" id="SSF51556">
    <property type="entry name" value="Metallo-dependent hydrolases"/>
    <property type="match status" value="1"/>
</dbReference>
<dbReference type="Proteomes" id="UP001222770">
    <property type="component" value="Unassembled WGS sequence"/>
</dbReference>
<dbReference type="PANTHER" id="PTHR22642">
    <property type="entry name" value="IMIDAZOLONEPROPIONASE"/>
    <property type="match status" value="1"/>
</dbReference>
<dbReference type="PANTHER" id="PTHR22642:SF2">
    <property type="entry name" value="PROTEIN LONG AFTER FAR-RED 3"/>
    <property type="match status" value="1"/>
</dbReference>
<gene>
    <name evidence="3" type="ORF">POM99_16110</name>
</gene>
<reference evidence="3 4" key="1">
    <citation type="submission" date="2023-03" db="EMBL/GenBank/DDBJ databases">
        <title>Novosphingobium cyanobacteriorum sp. nov., isolated from a eutrophic reservoir during the Microcystis bloom period.</title>
        <authorList>
            <person name="Kang M."/>
            <person name="Le V."/>
            <person name="Ko S.-R."/>
            <person name="Lee S.-A."/>
            <person name="Ahn C.-Y."/>
        </authorList>
    </citation>
    <scope>NUCLEOTIDE SEQUENCE [LARGE SCALE GENOMIC DNA]</scope>
    <source>
        <strain evidence="3 4">HBC54</strain>
    </source>
</reference>
<accession>A0ABT6CLE3</accession>
<keyword evidence="1" id="KW-0732">Signal</keyword>
<dbReference type="RefSeq" id="WP_277279510.1">
    <property type="nucleotide sequence ID" value="NZ_JAROCY010000016.1"/>
</dbReference>
<evidence type="ECO:0000313" key="4">
    <source>
        <dbReference type="Proteomes" id="UP001222770"/>
    </source>
</evidence>
<proteinExistence type="predicted"/>
<evidence type="ECO:0000259" key="2">
    <source>
        <dbReference type="Pfam" id="PF07969"/>
    </source>
</evidence>
<protein>
    <submittedName>
        <fullName evidence="3">Amidohydrolase</fullName>
    </submittedName>
</protein>
<dbReference type="Gene3D" id="3.10.310.70">
    <property type="match status" value="1"/>
</dbReference>
<evidence type="ECO:0000313" key="3">
    <source>
        <dbReference type="EMBL" id="MDF8334734.1"/>
    </source>
</evidence>
<organism evidence="3 4">
    <name type="scientific">Novosphingobium cyanobacteriorum</name>
    <dbReference type="NCBI Taxonomy" id="3024215"/>
    <lineage>
        <taxon>Bacteria</taxon>
        <taxon>Pseudomonadati</taxon>
        <taxon>Pseudomonadota</taxon>
        <taxon>Alphaproteobacteria</taxon>
        <taxon>Sphingomonadales</taxon>
        <taxon>Sphingomonadaceae</taxon>
        <taxon>Novosphingobium</taxon>
    </lineage>
</organism>
<dbReference type="InterPro" id="IPR032466">
    <property type="entry name" value="Metal_Hydrolase"/>
</dbReference>
<comment type="caution">
    <text evidence="3">The sequence shown here is derived from an EMBL/GenBank/DDBJ whole genome shotgun (WGS) entry which is preliminary data.</text>
</comment>
<dbReference type="Pfam" id="PF07969">
    <property type="entry name" value="Amidohydro_3"/>
    <property type="match status" value="1"/>
</dbReference>
<keyword evidence="4" id="KW-1185">Reference proteome</keyword>
<dbReference type="SUPFAM" id="SSF51338">
    <property type="entry name" value="Composite domain of metallo-dependent hydrolases"/>
    <property type="match status" value="1"/>
</dbReference>
<evidence type="ECO:0000256" key="1">
    <source>
        <dbReference type="SAM" id="SignalP"/>
    </source>
</evidence>
<dbReference type="EMBL" id="JAROCY010000016">
    <property type="protein sequence ID" value="MDF8334734.1"/>
    <property type="molecule type" value="Genomic_DNA"/>
</dbReference>
<name>A0ABT6CLE3_9SPHN</name>
<feature type="chain" id="PRO_5045328858" evidence="1">
    <location>
        <begin position="22"/>
        <end position="574"/>
    </location>
</feature>
<dbReference type="InterPro" id="IPR033932">
    <property type="entry name" value="YtcJ-like"/>
</dbReference>